<evidence type="ECO:0000256" key="3">
    <source>
        <dbReference type="ARBA" id="ARBA00022448"/>
    </source>
</evidence>
<dbReference type="InterPro" id="IPR019344">
    <property type="entry name" value="F1F0-ATPsyn_F_prd"/>
</dbReference>
<feature type="region of interest" description="Disordered" evidence="10">
    <location>
        <begin position="26"/>
        <end position="161"/>
    </location>
</feature>
<dbReference type="GO" id="GO:0042776">
    <property type="term" value="P:proton motive force-driven mitochondrial ATP synthesis"/>
    <property type="evidence" value="ECO:0007669"/>
    <property type="project" value="TreeGrafter"/>
</dbReference>
<accession>A0A5C6PTE1</accession>
<protein>
    <submittedName>
        <fullName evidence="12">ATP synthase subunit f, mitochondrial</fullName>
    </submittedName>
</protein>
<evidence type="ECO:0000256" key="4">
    <source>
        <dbReference type="ARBA" id="ARBA00022547"/>
    </source>
</evidence>
<feature type="compositionally biased region" description="Low complexity" evidence="10">
    <location>
        <begin position="237"/>
        <end position="253"/>
    </location>
</feature>
<dbReference type="AlphaFoldDB" id="A0A5C6PTE1"/>
<keyword evidence="6" id="KW-0406">Ion transport</keyword>
<keyword evidence="3" id="KW-0813">Transport</keyword>
<keyword evidence="7" id="KW-0496">Mitochondrion</keyword>
<feature type="compositionally biased region" description="Low complexity" evidence="10">
    <location>
        <begin position="57"/>
        <end position="82"/>
    </location>
</feature>
<dbReference type="GO" id="GO:0046933">
    <property type="term" value="F:proton-transporting ATP synthase activity, rotational mechanism"/>
    <property type="evidence" value="ECO:0007669"/>
    <property type="project" value="TreeGrafter"/>
</dbReference>
<keyword evidence="4" id="KW-0138">CF(0)</keyword>
<evidence type="ECO:0000256" key="8">
    <source>
        <dbReference type="ARBA" id="ARBA00023136"/>
    </source>
</evidence>
<feature type="region of interest" description="Disordered" evidence="10">
    <location>
        <begin position="224"/>
        <end position="318"/>
    </location>
</feature>
<name>A0A5C6PTE1_9TELE</name>
<evidence type="ECO:0000256" key="11">
    <source>
        <dbReference type="SAM" id="Phobius"/>
    </source>
</evidence>
<dbReference type="PANTHER" id="PTHR13080:SF13">
    <property type="entry name" value="ATP SYNTHASE SUBUNIT F, MITOCHONDRIAL"/>
    <property type="match status" value="1"/>
</dbReference>
<comment type="similarity">
    <text evidence="2">Belongs to the ATPase F chain family.</text>
</comment>
<comment type="subcellular location">
    <subcellularLocation>
        <location evidence="1">Mitochondrion membrane</location>
    </subcellularLocation>
</comment>
<evidence type="ECO:0000256" key="7">
    <source>
        <dbReference type="ARBA" id="ARBA00023128"/>
    </source>
</evidence>
<keyword evidence="11" id="KW-0812">Transmembrane</keyword>
<proteinExistence type="inferred from homology"/>
<keyword evidence="8 11" id="KW-0472">Membrane</keyword>
<evidence type="ECO:0000256" key="5">
    <source>
        <dbReference type="ARBA" id="ARBA00022781"/>
    </source>
</evidence>
<dbReference type="GO" id="GO:0031966">
    <property type="term" value="C:mitochondrial membrane"/>
    <property type="evidence" value="ECO:0007669"/>
    <property type="project" value="UniProtKB-SubCell"/>
</dbReference>
<keyword evidence="9" id="KW-0066">ATP synthesis</keyword>
<keyword evidence="13" id="KW-1185">Reference proteome</keyword>
<sequence length="403" mass="43946">MSPEVCPFCGKTYKRLKSHLPHCKAARTPPISHEAAQGSAQHQLSHKSSPQKLTGPQSKQSETASQAAASSSPRSASGPSSARMKTQKLSEQIKAALVPPQPRPSTSGTKRKTVHGLLEAAPEGTSPAQHVANLASRPASQPTSNRGSSKTKDSEEQATPAVSVIQNFRTDENIVKPRVRKTDVVTTEGEIDDLSANTDSWNGHQSKIILQDVRAMLGRDRNRLKPSRPSILVQIHPSDPSTASSSLSRAPPATGDPGDQLVRTGSASPTQPALAPGRLSSQVHRAMKGLSTEPPDGPMKEAKPLEGRKPTLSDSRTEGVLAQQPLAQVRLKDLPEWLAWKTPTRPRDLVEMVHKGWQWYYRKYIDVKRGGVGGVGMLLAGYCLLGYIWTYPHIKRDRWRKFH</sequence>
<dbReference type="Pfam" id="PF10206">
    <property type="entry name" value="WRW"/>
    <property type="match status" value="1"/>
</dbReference>
<dbReference type="GO" id="GO:0045259">
    <property type="term" value="C:proton-transporting ATP synthase complex"/>
    <property type="evidence" value="ECO:0007669"/>
    <property type="project" value="UniProtKB-KW"/>
</dbReference>
<feature type="compositionally biased region" description="Polar residues" evidence="10">
    <location>
        <begin position="138"/>
        <end position="148"/>
    </location>
</feature>
<evidence type="ECO:0000313" key="12">
    <source>
        <dbReference type="EMBL" id="TWW82249.1"/>
    </source>
</evidence>
<evidence type="ECO:0000256" key="6">
    <source>
        <dbReference type="ARBA" id="ARBA00023065"/>
    </source>
</evidence>
<evidence type="ECO:0000256" key="1">
    <source>
        <dbReference type="ARBA" id="ARBA00004325"/>
    </source>
</evidence>
<organism evidence="12 13">
    <name type="scientific">Takifugu flavidus</name>
    <name type="common">sansaifugu</name>
    <dbReference type="NCBI Taxonomy" id="433684"/>
    <lineage>
        <taxon>Eukaryota</taxon>
        <taxon>Metazoa</taxon>
        <taxon>Chordata</taxon>
        <taxon>Craniata</taxon>
        <taxon>Vertebrata</taxon>
        <taxon>Euteleostomi</taxon>
        <taxon>Actinopterygii</taxon>
        <taxon>Neopterygii</taxon>
        <taxon>Teleostei</taxon>
        <taxon>Neoteleostei</taxon>
        <taxon>Acanthomorphata</taxon>
        <taxon>Eupercaria</taxon>
        <taxon>Tetraodontiformes</taxon>
        <taxon>Tetradontoidea</taxon>
        <taxon>Tetraodontidae</taxon>
        <taxon>Takifugu</taxon>
    </lineage>
</organism>
<dbReference type="Proteomes" id="UP000324091">
    <property type="component" value="Chromosome 1"/>
</dbReference>
<keyword evidence="5" id="KW-0375">Hydrogen ion transport</keyword>
<evidence type="ECO:0000256" key="10">
    <source>
        <dbReference type="SAM" id="MobiDB-lite"/>
    </source>
</evidence>
<dbReference type="EMBL" id="RHFK02000001">
    <property type="protein sequence ID" value="TWW82249.1"/>
    <property type="molecule type" value="Genomic_DNA"/>
</dbReference>
<dbReference type="PANTHER" id="PTHR13080">
    <property type="entry name" value="ATP SYNTHASE F CHAIN, MITOCHONDRIAL-RELATED"/>
    <property type="match status" value="1"/>
</dbReference>
<evidence type="ECO:0000256" key="9">
    <source>
        <dbReference type="ARBA" id="ARBA00023310"/>
    </source>
</evidence>
<evidence type="ECO:0000313" key="13">
    <source>
        <dbReference type="Proteomes" id="UP000324091"/>
    </source>
</evidence>
<feature type="compositionally biased region" description="Basic and acidic residues" evidence="10">
    <location>
        <begin position="298"/>
        <end position="317"/>
    </location>
</feature>
<keyword evidence="11" id="KW-1133">Transmembrane helix</keyword>
<gene>
    <name evidence="12" type="ORF">D4764_01G0020640</name>
</gene>
<reference evidence="12 13" key="1">
    <citation type="submission" date="2019-04" db="EMBL/GenBank/DDBJ databases">
        <title>Chromosome genome assembly for Takifugu flavidus.</title>
        <authorList>
            <person name="Xiao S."/>
        </authorList>
    </citation>
    <scope>NUCLEOTIDE SEQUENCE [LARGE SCALE GENOMIC DNA]</scope>
    <source>
        <strain evidence="12">HTHZ2018</strain>
        <tissue evidence="12">Muscle</tissue>
    </source>
</reference>
<feature type="transmembrane region" description="Helical" evidence="11">
    <location>
        <begin position="371"/>
        <end position="391"/>
    </location>
</feature>
<evidence type="ECO:0000256" key="2">
    <source>
        <dbReference type="ARBA" id="ARBA00005895"/>
    </source>
</evidence>
<feature type="compositionally biased region" description="Polar residues" evidence="10">
    <location>
        <begin position="38"/>
        <end position="56"/>
    </location>
</feature>
<comment type="caution">
    <text evidence="12">The sequence shown here is derived from an EMBL/GenBank/DDBJ whole genome shotgun (WGS) entry which is preliminary data.</text>
</comment>